<keyword evidence="1" id="KW-1133">Transmembrane helix</keyword>
<evidence type="ECO:0000313" key="2">
    <source>
        <dbReference type="EMBL" id="MCL1629763.1"/>
    </source>
</evidence>
<dbReference type="RefSeq" id="WP_249059994.1">
    <property type="nucleotide sequence ID" value="NZ_JALZWP010000016.1"/>
</dbReference>
<keyword evidence="3" id="KW-1185">Reference proteome</keyword>
<feature type="transmembrane region" description="Helical" evidence="1">
    <location>
        <begin position="28"/>
        <end position="50"/>
    </location>
</feature>
<evidence type="ECO:0000313" key="3">
    <source>
        <dbReference type="Proteomes" id="UP001202550"/>
    </source>
</evidence>
<reference evidence="2 3" key="1">
    <citation type="submission" date="2022-05" db="EMBL/GenBank/DDBJ databases">
        <title>Seasonal and diel survey of microbial diversity of the Tyrrhenian coast.</title>
        <authorList>
            <person name="Gattoni G."/>
            <person name="Corral P."/>
        </authorList>
    </citation>
    <scope>NUCLEOTIDE SEQUENCE [LARGE SCALE GENOMIC DNA]</scope>
    <source>
        <strain evidence="2 3">V10</strain>
    </source>
</reference>
<gene>
    <name evidence="2" type="ORF">M3N55_13580</name>
</gene>
<organism evidence="2 3">
    <name type="scientific">Roseinatronobacter domitianus</name>
    <dbReference type="NCBI Taxonomy" id="2940293"/>
    <lineage>
        <taxon>Bacteria</taxon>
        <taxon>Pseudomonadati</taxon>
        <taxon>Pseudomonadota</taxon>
        <taxon>Alphaproteobacteria</taxon>
        <taxon>Rhodobacterales</taxon>
        <taxon>Paracoccaceae</taxon>
        <taxon>Roseinatronobacter</taxon>
    </lineage>
</organism>
<evidence type="ECO:0000256" key="1">
    <source>
        <dbReference type="SAM" id="Phobius"/>
    </source>
</evidence>
<comment type="caution">
    <text evidence="2">The sequence shown here is derived from an EMBL/GenBank/DDBJ whole genome shotgun (WGS) entry which is preliminary data.</text>
</comment>
<name>A0ABT0M4H8_9RHOB</name>
<dbReference type="Proteomes" id="UP001202550">
    <property type="component" value="Unassembled WGS sequence"/>
</dbReference>
<keyword evidence="1" id="KW-0812">Transmembrane</keyword>
<feature type="transmembrane region" description="Helical" evidence="1">
    <location>
        <begin position="192"/>
        <end position="211"/>
    </location>
</feature>
<keyword evidence="1" id="KW-0472">Membrane</keyword>
<proteinExistence type="predicted"/>
<sequence length="214" mass="25297">MLGLDFASKQHQTTVKIQWMNRRKNRSFFPGFVMIPLAWLGLAGMSDAIVTWQAWFDQGVMQHWRSVKEWLIAILLWWVPFQIPSWILDYFVIGAIVLRTSNAPRWNENWRVGPEQVQKMYGYIPLTWKLEWIMSHTVTLHRLPAIVLNFIFWPITILGLSIEAIRGEAFAQEIKVPASVRRREMIAWQSRIAWCFLSFIPFLFLFSTVLYEHG</sequence>
<accession>A0ABT0M4H8</accession>
<protein>
    <submittedName>
        <fullName evidence="2">Uncharacterized protein</fullName>
    </submittedName>
</protein>
<feature type="transmembrane region" description="Helical" evidence="1">
    <location>
        <begin position="70"/>
        <end position="98"/>
    </location>
</feature>
<dbReference type="EMBL" id="JALZWP010000016">
    <property type="protein sequence ID" value="MCL1629763.1"/>
    <property type="molecule type" value="Genomic_DNA"/>
</dbReference>